<gene>
    <name evidence="1" type="ORF">TMI583_LOCUS43661</name>
</gene>
<dbReference type="AlphaFoldDB" id="A0A8S2VK63"/>
<evidence type="ECO:0000313" key="2">
    <source>
        <dbReference type="Proteomes" id="UP000682733"/>
    </source>
</evidence>
<sequence>MSKMNEALDKIVAKNEKVEQFMHDKIRSDKIIADDIELLKKNDKTLETNLVQHELKLKRHENLTTKHEDIFSKLMLPTLNEMSKVILSFNQDRQGRSIDRSLKTNLEVMRKQLKLAME</sequence>
<accession>A0A8S2VK63</accession>
<organism evidence="1 2">
    <name type="scientific">Didymodactylos carnosus</name>
    <dbReference type="NCBI Taxonomy" id="1234261"/>
    <lineage>
        <taxon>Eukaryota</taxon>
        <taxon>Metazoa</taxon>
        <taxon>Spiralia</taxon>
        <taxon>Gnathifera</taxon>
        <taxon>Rotifera</taxon>
        <taxon>Eurotatoria</taxon>
        <taxon>Bdelloidea</taxon>
        <taxon>Philodinida</taxon>
        <taxon>Philodinidae</taxon>
        <taxon>Didymodactylos</taxon>
    </lineage>
</organism>
<protein>
    <submittedName>
        <fullName evidence="1">Uncharacterized protein</fullName>
    </submittedName>
</protein>
<reference evidence="1" key="1">
    <citation type="submission" date="2021-02" db="EMBL/GenBank/DDBJ databases">
        <authorList>
            <person name="Nowell W R."/>
        </authorList>
    </citation>
    <scope>NUCLEOTIDE SEQUENCE</scope>
</reference>
<dbReference type="Proteomes" id="UP000682733">
    <property type="component" value="Unassembled WGS sequence"/>
</dbReference>
<feature type="non-terminal residue" evidence="1">
    <location>
        <position position="118"/>
    </location>
</feature>
<dbReference type="EMBL" id="CAJOBA010073431">
    <property type="protein sequence ID" value="CAF4404399.1"/>
    <property type="molecule type" value="Genomic_DNA"/>
</dbReference>
<proteinExistence type="predicted"/>
<comment type="caution">
    <text evidence="1">The sequence shown here is derived from an EMBL/GenBank/DDBJ whole genome shotgun (WGS) entry which is preliminary data.</text>
</comment>
<name>A0A8S2VK63_9BILA</name>
<evidence type="ECO:0000313" key="1">
    <source>
        <dbReference type="EMBL" id="CAF4404399.1"/>
    </source>
</evidence>